<keyword evidence="6" id="KW-1185">Reference proteome</keyword>
<feature type="domain" description="DUF1549" evidence="3">
    <location>
        <begin position="31"/>
        <end position="207"/>
    </location>
</feature>
<dbReference type="KEGG" id="smam:Mal15_60780"/>
<evidence type="ECO:0000259" key="3">
    <source>
        <dbReference type="Pfam" id="PF07583"/>
    </source>
</evidence>
<feature type="domain" description="DUF1553" evidence="4">
    <location>
        <begin position="261"/>
        <end position="366"/>
    </location>
</feature>
<gene>
    <name evidence="5" type="ORF">Mal15_60780</name>
</gene>
<sequence precursor="true">MKAHRLAHVTLLTIVLVIGGVASTADATDAPIDQILAAAHRDAGITPTERCDNPTYLRRISLDLLGRVPTSDELDRFEAANDRDGTLDQMLRSEEFSRYWSQIWTTILVGRGESRQVDREALRRWLQTQLEQQTPLDQIAFDLISAEGVTTLDGGVNFLVANREDPVTPVSRIFLGVQLDCARCHDHPFDRWTQADYTAMRRFFQSISLREVSGGVQVLDSGARIDSGPQNDSTDTTPRFLTGSRPRTAAWRRELALMTVRSKPFARAMGNRVWQLLIGRGIVDPVDGLSQAHPPSVPALHQALADQLRGNGFDLRGLIRTIVTSDAYARTAPRADARNRAESIEWFAARAPRPLLPEQLIASYATVMKQDPPSPVLLNSLAVDFIGQSAAEVGATDPLALQRTSQGLLQELAAETSPPSGDLDSIFRSTLSRPPDDWERQRLAGVPGSDWLYVLLHGNEFVFSH</sequence>
<organism evidence="5 6">
    <name type="scientific">Stieleria maiorica</name>
    <dbReference type="NCBI Taxonomy" id="2795974"/>
    <lineage>
        <taxon>Bacteria</taxon>
        <taxon>Pseudomonadati</taxon>
        <taxon>Planctomycetota</taxon>
        <taxon>Planctomycetia</taxon>
        <taxon>Pirellulales</taxon>
        <taxon>Pirellulaceae</taxon>
        <taxon>Stieleria</taxon>
    </lineage>
</organism>
<evidence type="ECO:0008006" key="7">
    <source>
        <dbReference type="Google" id="ProtNLM"/>
    </source>
</evidence>
<keyword evidence="2" id="KW-0732">Signal</keyword>
<evidence type="ECO:0000313" key="6">
    <source>
        <dbReference type="Proteomes" id="UP000321353"/>
    </source>
</evidence>
<evidence type="ECO:0000259" key="4">
    <source>
        <dbReference type="Pfam" id="PF07587"/>
    </source>
</evidence>
<dbReference type="PANTHER" id="PTHR35889:SF3">
    <property type="entry name" value="F-BOX DOMAIN-CONTAINING PROTEIN"/>
    <property type="match status" value="1"/>
</dbReference>
<evidence type="ECO:0000256" key="1">
    <source>
        <dbReference type="SAM" id="MobiDB-lite"/>
    </source>
</evidence>
<accession>A0A5B9MQB7</accession>
<dbReference type="Pfam" id="PF07583">
    <property type="entry name" value="PSCyt2"/>
    <property type="match status" value="1"/>
</dbReference>
<feature type="compositionally biased region" description="Polar residues" evidence="1">
    <location>
        <begin position="228"/>
        <end position="239"/>
    </location>
</feature>
<feature type="chain" id="PRO_5022980115" description="DUF1549 domain-containing protein" evidence="2">
    <location>
        <begin position="28"/>
        <end position="465"/>
    </location>
</feature>
<dbReference type="Pfam" id="PF07587">
    <property type="entry name" value="PSD1"/>
    <property type="match status" value="1"/>
</dbReference>
<feature type="signal peptide" evidence="2">
    <location>
        <begin position="1"/>
        <end position="27"/>
    </location>
</feature>
<dbReference type="EMBL" id="CP036264">
    <property type="protein sequence ID" value="QEG01995.1"/>
    <property type="molecule type" value="Genomic_DNA"/>
</dbReference>
<proteinExistence type="predicted"/>
<dbReference type="InterPro" id="IPR022655">
    <property type="entry name" value="DUF1553"/>
</dbReference>
<evidence type="ECO:0000256" key="2">
    <source>
        <dbReference type="SAM" id="SignalP"/>
    </source>
</evidence>
<protein>
    <recommendedName>
        <fullName evidence="7">DUF1549 domain-containing protein</fullName>
    </recommendedName>
</protein>
<feature type="region of interest" description="Disordered" evidence="1">
    <location>
        <begin position="221"/>
        <end position="243"/>
    </location>
</feature>
<dbReference type="InterPro" id="IPR011444">
    <property type="entry name" value="DUF1549"/>
</dbReference>
<evidence type="ECO:0000313" key="5">
    <source>
        <dbReference type="EMBL" id="QEG01995.1"/>
    </source>
</evidence>
<dbReference type="RefSeq" id="WP_147870997.1">
    <property type="nucleotide sequence ID" value="NZ_CP036264.1"/>
</dbReference>
<dbReference type="AlphaFoldDB" id="A0A5B9MQB7"/>
<reference evidence="5 6" key="1">
    <citation type="submission" date="2019-02" db="EMBL/GenBank/DDBJ databases">
        <title>Planctomycetal bacteria perform biofilm scaping via a novel small molecule.</title>
        <authorList>
            <person name="Jeske O."/>
            <person name="Boedeker C."/>
            <person name="Wiegand S."/>
            <person name="Breitling P."/>
            <person name="Kallscheuer N."/>
            <person name="Jogler M."/>
            <person name="Rohde M."/>
            <person name="Petersen J."/>
            <person name="Medema M.H."/>
            <person name="Surup F."/>
            <person name="Jogler C."/>
        </authorList>
    </citation>
    <scope>NUCLEOTIDE SEQUENCE [LARGE SCALE GENOMIC DNA]</scope>
    <source>
        <strain evidence="5 6">Mal15</strain>
    </source>
</reference>
<name>A0A5B9MQB7_9BACT</name>
<dbReference type="PANTHER" id="PTHR35889">
    <property type="entry name" value="CYCLOINULO-OLIGOSACCHARIDE FRUCTANOTRANSFERASE-RELATED"/>
    <property type="match status" value="1"/>
</dbReference>
<dbReference type="Proteomes" id="UP000321353">
    <property type="component" value="Chromosome"/>
</dbReference>